<sequence>MLELAVSWKRSNYNMYSIGLLSWNTNDCLVDLEKELMLISEQSLEGEAARCAKDKTACDITAATKERSDKTARDKRPLQKNSAAVMKEKKTSPALVWLG</sequence>
<comment type="caution">
    <text evidence="2">The sequence shown here is derived from an EMBL/GenBank/DDBJ whole genome shotgun (WGS) entry which is preliminary data.</text>
</comment>
<dbReference type="AlphaFoldDB" id="A0AAV8VLY7"/>
<evidence type="ECO:0000313" key="3">
    <source>
        <dbReference type="Proteomes" id="UP001159042"/>
    </source>
</evidence>
<protein>
    <submittedName>
        <fullName evidence="2">Uncharacterized protein</fullName>
    </submittedName>
</protein>
<evidence type="ECO:0000256" key="1">
    <source>
        <dbReference type="SAM" id="MobiDB-lite"/>
    </source>
</evidence>
<gene>
    <name evidence="2" type="ORF">NQ315_002486</name>
</gene>
<proteinExistence type="predicted"/>
<organism evidence="2 3">
    <name type="scientific">Exocentrus adspersus</name>
    <dbReference type="NCBI Taxonomy" id="1586481"/>
    <lineage>
        <taxon>Eukaryota</taxon>
        <taxon>Metazoa</taxon>
        <taxon>Ecdysozoa</taxon>
        <taxon>Arthropoda</taxon>
        <taxon>Hexapoda</taxon>
        <taxon>Insecta</taxon>
        <taxon>Pterygota</taxon>
        <taxon>Neoptera</taxon>
        <taxon>Endopterygota</taxon>
        <taxon>Coleoptera</taxon>
        <taxon>Polyphaga</taxon>
        <taxon>Cucujiformia</taxon>
        <taxon>Chrysomeloidea</taxon>
        <taxon>Cerambycidae</taxon>
        <taxon>Lamiinae</taxon>
        <taxon>Acanthocinini</taxon>
        <taxon>Exocentrus</taxon>
    </lineage>
</organism>
<evidence type="ECO:0000313" key="2">
    <source>
        <dbReference type="EMBL" id="KAJ8914962.1"/>
    </source>
</evidence>
<accession>A0AAV8VLY7</accession>
<feature type="compositionally biased region" description="Basic and acidic residues" evidence="1">
    <location>
        <begin position="64"/>
        <end position="77"/>
    </location>
</feature>
<feature type="region of interest" description="Disordered" evidence="1">
    <location>
        <begin position="64"/>
        <end position="85"/>
    </location>
</feature>
<keyword evidence="3" id="KW-1185">Reference proteome</keyword>
<dbReference type="EMBL" id="JANEYG010000060">
    <property type="protein sequence ID" value="KAJ8914962.1"/>
    <property type="molecule type" value="Genomic_DNA"/>
</dbReference>
<name>A0AAV8VLY7_9CUCU</name>
<dbReference type="Proteomes" id="UP001159042">
    <property type="component" value="Unassembled WGS sequence"/>
</dbReference>
<reference evidence="2 3" key="1">
    <citation type="journal article" date="2023" name="Insect Mol. Biol.">
        <title>Genome sequencing provides insights into the evolution of gene families encoding plant cell wall-degrading enzymes in longhorned beetles.</title>
        <authorList>
            <person name="Shin N.R."/>
            <person name="Okamura Y."/>
            <person name="Kirsch R."/>
            <person name="Pauchet Y."/>
        </authorList>
    </citation>
    <scope>NUCLEOTIDE SEQUENCE [LARGE SCALE GENOMIC DNA]</scope>
    <source>
        <strain evidence="2">EAD_L_NR</strain>
    </source>
</reference>